<evidence type="ECO:0000256" key="1">
    <source>
        <dbReference type="SAM" id="MobiDB-lite"/>
    </source>
</evidence>
<name>A0ABP8AMH8_9MICO</name>
<feature type="compositionally biased region" description="Basic and acidic residues" evidence="1">
    <location>
        <begin position="53"/>
        <end position="65"/>
    </location>
</feature>
<feature type="compositionally biased region" description="Gly residues" evidence="1">
    <location>
        <begin position="40"/>
        <end position="49"/>
    </location>
</feature>
<reference evidence="3" key="1">
    <citation type="journal article" date="2019" name="Int. J. Syst. Evol. Microbiol.">
        <title>The Global Catalogue of Microorganisms (GCM) 10K type strain sequencing project: providing services to taxonomists for standard genome sequencing and annotation.</title>
        <authorList>
            <consortium name="The Broad Institute Genomics Platform"/>
            <consortium name="The Broad Institute Genome Sequencing Center for Infectious Disease"/>
            <person name="Wu L."/>
            <person name="Ma J."/>
        </authorList>
    </citation>
    <scope>NUCLEOTIDE SEQUENCE [LARGE SCALE GENOMIC DNA]</scope>
    <source>
        <strain evidence="3">JCM 17593</strain>
    </source>
</reference>
<dbReference type="EMBL" id="BAABBX010000006">
    <property type="protein sequence ID" value="GAA4186353.1"/>
    <property type="molecule type" value="Genomic_DNA"/>
</dbReference>
<gene>
    <name evidence="2" type="ORF">GCM10022288_09750</name>
</gene>
<feature type="compositionally biased region" description="Acidic residues" evidence="1">
    <location>
        <begin position="66"/>
        <end position="79"/>
    </location>
</feature>
<evidence type="ECO:0000313" key="2">
    <source>
        <dbReference type="EMBL" id="GAA4186353.1"/>
    </source>
</evidence>
<proteinExistence type="predicted"/>
<accession>A0ABP8AMH8</accession>
<feature type="region of interest" description="Disordered" evidence="1">
    <location>
        <begin position="24"/>
        <end position="91"/>
    </location>
</feature>
<evidence type="ECO:0008006" key="4">
    <source>
        <dbReference type="Google" id="ProtNLM"/>
    </source>
</evidence>
<keyword evidence="3" id="KW-1185">Reference proteome</keyword>
<evidence type="ECO:0000313" key="3">
    <source>
        <dbReference type="Proteomes" id="UP001500213"/>
    </source>
</evidence>
<organism evidence="2 3">
    <name type="scientific">Gryllotalpicola kribbensis</name>
    <dbReference type="NCBI Taxonomy" id="993084"/>
    <lineage>
        <taxon>Bacteria</taxon>
        <taxon>Bacillati</taxon>
        <taxon>Actinomycetota</taxon>
        <taxon>Actinomycetes</taxon>
        <taxon>Micrococcales</taxon>
        <taxon>Microbacteriaceae</taxon>
        <taxon>Gryllotalpicola</taxon>
    </lineage>
</organism>
<dbReference type="Proteomes" id="UP001500213">
    <property type="component" value="Unassembled WGS sequence"/>
</dbReference>
<sequence length="91" mass="9354">MTDENQTPGGKSDDELLEWVERNTVTTNDAVAGETVEPGAGDGNDGPTGGSPREAEPAYHEHDAHEDENDAPQDLDGGDEPALGEGGPAGL</sequence>
<comment type="caution">
    <text evidence="2">The sequence shown here is derived from an EMBL/GenBank/DDBJ whole genome shotgun (WGS) entry which is preliminary data.</text>
</comment>
<protein>
    <recommendedName>
        <fullName evidence="4">DUF5709 domain-containing protein</fullName>
    </recommendedName>
</protein>
<dbReference type="RefSeq" id="WP_344774416.1">
    <property type="nucleotide sequence ID" value="NZ_BAABBX010000006.1"/>
</dbReference>